<dbReference type="EMBL" id="DTAK01000047">
    <property type="protein sequence ID" value="HGU59778.1"/>
    <property type="molecule type" value="Genomic_DNA"/>
</dbReference>
<dbReference type="Pfam" id="PF00809">
    <property type="entry name" value="Pterin_bind"/>
    <property type="match status" value="1"/>
</dbReference>
<dbReference type="InterPro" id="IPR025595">
    <property type="entry name" value="PterinBD-DUF4346"/>
</dbReference>
<organism evidence="3">
    <name type="scientific">Geoglobus ahangari</name>
    <dbReference type="NCBI Taxonomy" id="113653"/>
    <lineage>
        <taxon>Archaea</taxon>
        <taxon>Methanobacteriati</taxon>
        <taxon>Methanobacteriota</taxon>
        <taxon>Archaeoglobi</taxon>
        <taxon>Archaeoglobales</taxon>
        <taxon>Archaeoglobaceae</taxon>
        <taxon>Geoglobus</taxon>
    </lineage>
</organism>
<evidence type="ECO:0000313" key="2">
    <source>
        <dbReference type="EMBL" id="HGE65694.1"/>
    </source>
</evidence>
<dbReference type="InterPro" id="IPR011005">
    <property type="entry name" value="Dihydropteroate_synth-like_sf"/>
</dbReference>
<dbReference type="SUPFAM" id="SSF51717">
    <property type="entry name" value="Dihydropteroate synthetase-like"/>
    <property type="match status" value="1"/>
</dbReference>
<reference evidence="3" key="1">
    <citation type="journal article" date="2020" name="mSystems">
        <title>Genome- and Community-Level Interaction Insights into Carbon Utilization and Element Cycling Functions of Hydrothermarchaeota in Hydrothermal Sediment.</title>
        <authorList>
            <person name="Zhou Z."/>
            <person name="Liu Y."/>
            <person name="Xu W."/>
            <person name="Pan J."/>
            <person name="Luo Z.H."/>
            <person name="Li M."/>
        </authorList>
    </citation>
    <scope>NUCLEOTIDE SEQUENCE [LARGE SCALE GENOMIC DNA]</scope>
    <source>
        <strain evidence="3">SpSt-62</strain>
        <strain evidence="2">SpSt-97</strain>
    </source>
</reference>
<dbReference type="EMBL" id="DTPI01000006">
    <property type="protein sequence ID" value="HGE65694.1"/>
    <property type="molecule type" value="Genomic_DNA"/>
</dbReference>
<comment type="caution">
    <text evidence="3">The sequence shown here is derived from an EMBL/GenBank/DDBJ whole genome shotgun (WGS) entry which is preliminary data.</text>
</comment>
<dbReference type="PROSITE" id="PS50972">
    <property type="entry name" value="PTERIN_BINDING"/>
    <property type="match status" value="1"/>
</dbReference>
<proteinExistence type="predicted"/>
<dbReference type="Pfam" id="PF14251">
    <property type="entry name" value="PterinBD-DUF4346"/>
    <property type="match status" value="1"/>
</dbReference>
<evidence type="ECO:0000259" key="1">
    <source>
        <dbReference type="PROSITE" id="PS50972"/>
    </source>
</evidence>
<evidence type="ECO:0000313" key="3">
    <source>
        <dbReference type="EMBL" id="HGU59778.1"/>
    </source>
</evidence>
<dbReference type="Gene3D" id="3.20.20.20">
    <property type="entry name" value="Dihydropteroate synthase-like"/>
    <property type="match status" value="1"/>
</dbReference>
<name>A0A7C4W483_9EURY</name>
<dbReference type="NCBIfam" id="TIGR00284">
    <property type="entry name" value="dihydropteroate synthase-like protein"/>
    <property type="match status" value="1"/>
</dbReference>
<dbReference type="InterPro" id="IPR000489">
    <property type="entry name" value="Pterin-binding_dom"/>
</dbReference>
<feature type="domain" description="Pterin-binding" evidence="1">
    <location>
        <begin position="118"/>
        <end position="389"/>
    </location>
</feature>
<gene>
    <name evidence="3" type="ORF">ENT89_06490</name>
    <name evidence="2" type="ORF">ENX77_00950</name>
</gene>
<dbReference type="GO" id="GO:0042558">
    <property type="term" value="P:pteridine-containing compound metabolic process"/>
    <property type="evidence" value="ECO:0007669"/>
    <property type="project" value="InterPro"/>
</dbReference>
<dbReference type="AlphaFoldDB" id="A0A7C4W483"/>
<protein>
    <submittedName>
        <fullName evidence="3">Dihydropteroate synthase-like protein</fullName>
    </submittedName>
</protein>
<sequence length="471" mass="52723">MKVLLVTGRFAEKMVRENSGGADVLVLDIDVAAFITDKHLEDINLSGYDLVLVPGLAKGNWRKLEEKKGVAIRLGPVHAYDIPKVMEVIEEIELSHEIPADRLLNLNREEELFKLVNGLDVGVFDINGIQIGGNSRMKIVAEIVDATELERDELIQRIEYYLESGADIIDLGIPISYDLSDVRRAVKTARDYCDALSIDTFSKKAIEVGIAAGVDMIMSISLKNLEVLELIKDQAVVVVEKNVDMLKHTVELVKTKTNKVIADPVLEIFGVFESLSRYKRFREIDPITPMLFGVGNITELFDADSHGINAIIAYIAEEIGADLLFTTEASPKTVNSIRELKIASYMSKGSKIKKTPPKDLGLSLLVIKEKVRYPEAELPDCLKAKEKKEFIRDPKGDFRIWLSKGWIVCSHEKVCVVGKDAKSIIDTVLDLDLVSRLDHAAYLGRELKKAEIALRLKKNYIQDQELNFGIY</sequence>
<accession>A0A7C4W483</accession>
<dbReference type="InterPro" id="IPR005236">
    <property type="entry name" value="Dihydropt_synth"/>
</dbReference>